<dbReference type="EMBL" id="CM023487">
    <property type="protein sequence ID" value="KAH6925109.1"/>
    <property type="molecule type" value="Genomic_DNA"/>
</dbReference>
<proteinExistence type="predicted"/>
<protein>
    <submittedName>
        <fullName evidence="1">Uncharacterized protein</fullName>
    </submittedName>
</protein>
<accession>A0ACB7RTE2</accession>
<comment type="caution">
    <text evidence="1">The sequence shown here is derived from an EMBL/GenBank/DDBJ whole genome shotgun (WGS) entry which is preliminary data.</text>
</comment>
<name>A0ACB7RTE2_HYAAI</name>
<sequence>MPRPAMVLCTSRPLQLAEDLDLVIANLGPQWEGQFTWCARGSAATIDYALVSLRLHAILQRCGVDEEGMYSLGSDHNRLRLDFGHFRQKDKIISTRKKAKRYLPNCSIESVVDDFEACAEMHEATTYDEYMSALHRVVEQHMVPDRRSARALKSPWWESDVEEAWKRRRAANREHRRMVQSPDAEACAATWQKYLEMKHAVQVLVQAKIAEYNKRIFQSLREDGKNAALKFWQYVKTLDRRQQSSPQLRDADTNQPVTQVRQHLTRYITGLFGSTGIEGDRDVSTAAPLHPALGERQEEKEPRWAARKKLADQLSSILAGSEIPKDWRQVLPPEAPSGQTQRRRSAGKDVGTTPEYT</sequence>
<gene>
    <name evidence="1" type="ORF">HPB50_001021</name>
</gene>
<keyword evidence="2" id="KW-1185">Reference proteome</keyword>
<evidence type="ECO:0000313" key="2">
    <source>
        <dbReference type="Proteomes" id="UP000821845"/>
    </source>
</evidence>
<evidence type="ECO:0000313" key="1">
    <source>
        <dbReference type="EMBL" id="KAH6925109.1"/>
    </source>
</evidence>
<dbReference type="Proteomes" id="UP000821845">
    <property type="component" value="Chromosome 7"/>
</dbReference>
<organism evidence="1 2">
    <name type="scientific">Hyalomma asiaticum</name>
    <name type="common">Tick</name>
    <dbReference type="NCBI Taxonomy" id="266040"/>
    <lineage>
        <taxon>Eukaryota</taxon>
        <taxon>Metazoa</taxon>
        <taxon>Ecdysozoa</taxon>
        <taxon>Arthropoda</taxon>
        <taxon>Chelicerata</taxon>
        <taxon>Arachnida</taxon>
        <taxon>Acari</taxon>
        <taxon>Parasitiformes</taxon>
        <taxon>Ixodida</taxon>
        <taxon>Ixodoidea</taxon>
        <taxon>Ixodidae</taxon>
        <taxon>Hyalomminae</taxon>
        <taxon>Hyalomma</taxon>
    </lineage>
</organism>
<reference evidence="1" key="1">
    <citation type="submission" date="2020-05" db="EMBL/GenBank/DDBJ databases">
        <title>Large-scale comparative analyses of tick genomes elucidate their genetic diversity and vector capacities.</title>
        <authorList>
            <person name="Jia N."/>
            <person name="Wang J."/>
            <person name="Shi W."/>
            <person name="Du L."/>
            <person name="Sun Y."/>
            <person name="Zhan W."/>
            <person name="Jiang J."/>
            <person name="Wang Q."/>
            <person name="Zhang B."/>
            <person name="Ji P."/>
            <person name="Sakyi L.B."/>
            <person name="Cui X."/>
            <person name="Yuan T."/>
            <person name="Jiang B."/>
            <person name="Yang W."/>
            <person name="Lam T.T.-Y."/>
            <person name="Chang Q."/>
            <person name="Ding S."/>
            <person name="Wang X."/>
            <person name="Zhu J."/>
            <person name="Ruan X."/>
            <person name="Zhao L."/>
            <person name="Wei J."/>
            <person name="Que T."/>
            <person name="Du C."/>
            <person name="Cheng J."/>
            <person name="Dai P."/>
            <person name="Han X."/>
            <person name="Huang E."/>
            <person name="Gao Y."/>
            <person name="Liu J."/>
            <person name="Shao H."/>
            <person name="Ye R."/>
            <person name="Li L."/>
            <person name="Wei W."/>
            <person name="Wang X."/>
            <person name="Wang C."/>
            <person name="Yang T."/>
            <person name="Huo Q."/>
            <person name="Li W."/>
            <person name="Guo W."/>
            <person name="Chen H."/>
            <person name="Zhou L."/>
            <person name="Ni X."/>
            <person name="Tian J."/>
            <person name="Zhou Y."/>
            <person name="Sheng Y."/>
            <person name="Liu T."/>
            <person name="Pan Y."/>
            <person name="Xia L."/>
            <person name="Li J."/>
            <person name="Zhao F."/>
            <person name="Cao W."/>
        </authorList>
    </citation>
    <scope>NUCLEOTIDE SEQUENCE</scope>
    <source>
        <strain evidence="1">Hyas-2018</strain>
    </source>
</reference>